<protein>
    <submittedName>
        <fullName evidence="1">Uncharacterized protein</fullName>
    </submittedName>
</protein>
<evidence type="ECO:0000313" key="2">
    <source>
        <dbReference type="Proteomes" id="UP000091820"/>
    </source>
</evidence>
<sequence length="193" mass="20341">MSENKKNMRCWRPRLECLKTYFPIAIDSVTYDVKALILIRLKVRCTCCLWCLAKGFSPGGLMVLGKSSGVVIGGTVGIGGGLGFTFSCSCCCEMFSVPSVAAAAAAAAASSALPGVFMCFNKACIKGCVTFSFGLAVGCCGFGFTDFGDDEQVMLNELDKQEAALRVELKQVGVSCCKSSLPKSLSSNADDIK</sequence>
<keyword evidence="2" id="KW-1185">Reference proteome</keyword>
<dbReference type="EnsemblMetazoa" id="GBRI031300-RA">
    <property type="protein sequence ID" value="GBRI031300-PA"/>
    <property type="gene ID" value="GBRI031300"/>
</dbReference>
<reference evidence="1" key="2">
    <citation type="submission" date="2020-05" db="UniProtKB">
        <authorList>
            <consortium name="EnsemblMetazoa"/>
        </authorList>
    </citation>
    <scope>IDENTIFICATION</scope>
    <source>
        <strain evidence="1">IAEA</strain>
    </source>
</reference>
<name>A0A1A9WTE1_9MUSC</name>
<reference evidence="2" key="1">
    <citation type="submission" date="2014-03" db="EMBL/GenBank/DDBJ databases">
        <authorList>
            <person name="Aksoy S."/>
            <person name="Warren W."/>
            <person name="Wilson R.K."/>
        </authorList>
    </citation>
    <scope>NUCLEOTIDE SEQUENCE [LARGE SCALE GENOMIC DNA]</scope>
    <source>
        <strain evidence="2">IAEA</strain>
    </source>
</reference>
<organism evidence="1 2">
    <name type="scientific">Glossina brevipalpis</name>
    <dbReference type="NCBI Taxonomy" id="37001"/>
    <lineage>
        <taxon>Eukaryota</taxon>
        <taxon>Metazoa</taxon>
        <taxon>Ecdysozoa</taxon>
        <taxon>Arthropoda</taxon>
        <taxon>Hexapoda</taxon>
        <taxon>Insecta</taxon>
        <taxon>Pterygota</taxon>
        <taxon>Neoptera</taxon>
        <taxon>Endopterygota</taxon>
        <taxon>Diptera</taxon>
        <taxon>Brachycera</taxon>
        <taxon>Muscomorpha</taxon>
        <taxon>Hippoboscoidea</taxon>
        <taxon>Glossinidae</taxon>
        <taxon>Glossina</taxon>
    </lineage>
</organism>
<dbReference type="VEuPathDB" id="VectorBase:GBRI031300"/>
<dbReference type="AlphaFoldDB" id="A0A1A9WTE1"/>
<proteinExistence type="predicted"/>
<evidence type="ECO:0000313" key="1">
    <source>
        <dbReference type="EnsemblMetazoa" id="GBRI031300-PA"/>
    </source>
</evidence>
<dbReference type="Proteomes" id="UP000091820">
    <property type="component" value="Unassembled WGS sequence"/>
</dbReference>
<accession>A0A1A9WTE1</accession>